<proteinExistence type="predicted"/>
<dbReference type="PANTHER" id="PTHR39179:SF2">
    <property type="entry name" value="ENDOSPORE COAT-ASSOCIATED PROTEIN YUTH"/>
    <property type="match status" value="1"/>
</dbReference>
<protein>
    <recommendedName>
        <fullName evidence="3">Spore coat protein YutH</fullName>
    </recommendedName>
</protein>
<gene>
    <name evidence="1" type="ORF">GMB86_01375</name>
</gene>
<reference evidence="1 2" key="1">
    <citation type="submission" date="2019-11" db="EMBL/GenBank/DDBJ databases">
        <title>Terrilactibacillus tamarindus sp. nov. BCM23-1 isolated from bark of Tamarindus indica.</title>
        <authorList>
            <person name="Kingkaew E."/>
            <person name="Tanasupawat S."/>
        </authorList>
    </citation>
    <scope>NUCLEOTIDE SEQUENCE [LARGE SCALE GENOMIC DNA]</scope>
    <source>
        <strain evidence="1 2">BCM23-1</strain>
    </source>
</reference>
<comment type="caution">
    <text evidence="1">The sequence shown here is derived from an EMBL/GenBank/DDBJ whole genome shotgun (WGS) entry which is preliminary data.</text>
</comment>
<organism evidence="1 2">
    <name type="scientific">Terrilactibacillus tamarindi</name>
    <dbReference type="NCBI Taxonomy" id="2599694"/>
    <lineage>
        <taxon>Bacteria</taxon>
        <taxon>Bacillati</taxon>
        <taxon>Bacillota</taxon>
        <taxon>Bacilli</taxon>
        <taxon>Bacillales</taxon>
        <taxon>Bacillaceae</taxon>
        <taxon>Terrilactibacillus</taxon>
    </lineage>
</organism>
<accession>A0A6N8CL92</accession>
<dbReference type="RefSeq" id="WP_155216075.1">
    <property type="nucleotide sequence ID" value="NZ_WNHB01000002.1"/>
</dbReference>
<keyword evidence="2" id="KW-1185">Reference proteome</keyword>
<dbReference type="Proteomes" id="UP000440978">
    <property type="component" value="Unassembled WGS sequence"/>
</dbReference>
<evidence type="ECO:0000313" key="1">
    <source>
        <dbReference type="EMBL" id="MTT30664.1"/>
    </source>
</evidence>
<dbReference type="AlphaFoldDB" id="A0A6N8CL92"/>
<dbReference type="PANTHER" id="PTHR39179">
    <property type="entry name" value="SPORE COAT PROTEIN I"/>
    <property type="match status" value="1"/>
</dbReference>
<dbReference type="InterPro" id="IPR047175">
    <property type="entry name" value="CotS-like"/>
</dbReference>
<dbReference type="EMBL" id="WNHB01000002">
    <property type="protein sequence ID" value="MTT30664.1"/>
    <property type="molecule type" value="Genomic_DNA"/>
</dbReference>
<evidence type="ECO:0000313" key="2">
    <source>
        <dbReference type="Proteomes" id="UP000440978"/>
    </source>
</evidence>
<sequence>MNNEWITFINQQYGLVCENIGTKESPILRWNNEKLILQPLSAFYHQEIDQLAHLSESIRLAGHQKTMLIHKTIKGQYTIKIQNQPYVLCSMPLMTRGHSFSYPKNLAKLHRDTMGIDINVFKESPYLRNNMYWGERVDNLKRKVEQSLNSNHVPSFEQKFIQVFPYFIGLAENAIQYYVDWNMDSLEIEPPVLCHYRVKSQQVSDNGVDNPAEWVIDHRSRDIADWIRDTIWKTHTLPINEVDVFLQHYHVIFPLTEDVLSRIYGRLLLPISFIECGEDYYFGGDRSEEMMKQLEMTIQKSEKMEQFLTSFANRYHINAVDWLKTLA</sequence>
<dbReference type="OrthoDB" id="2986702at2"/>
<evidence type="ECO:0008006" key="3">
    <source>
        <dbReference type="Google" id="ProtNLM"/>
    </source>
</evidence>
<dbReference type="SUPFAM" id="SSF56112">
    <property type="entry name" value="Protein kinase-like (PK-like)"/>
    <property type="match status" value="1"/>
</dbReference>
<dbReference type="InterPro" id="IPR011009">
    <property type="entry name" value="Kinase-like_dom_sf"/>
</dbReference>
<dbReference type="Gene3D" id="3.90.1200.10">
    <property type="match status" value="1"/>
</dbReference>
<name>A0A6N8CL92_9BACI</name>
<dbReference type="GO" id="GO:0042601">
    <property type="term" value="C:endospore-forming forespore"/>
    <property type="evidence" value="ECO:0007669"/>
    <property type="project" value="TreeGrafter"/>
</dbReference>